<dbReference type="SUPFAM" id="SSF48619">
    <property type="entry name" value="Phospholipase A2, PLA2"/>
    <property type="match status" value="1"/>
</dbReference>
<dbReference type="AlphaFoldDB" id="B8LMW3"/>
<feature type="compositionally biased region" description="Polar residues" evidence="1">
    <location>
        <begin position="225"/>
        <end position="240"/>
    </location>
</feature>
<evidence type="ECO:0000313" key="2">
    <source>
        <dbReference type="EMBL" id="ABR16993.1"/>
    </source>
</evidence>
<evidence type="ECO:0000256" key="1">
    <source>
        <dbReference type="SAM" id="MobiDB-lite"/>
    </source>
</evidence>
<dbReference type="Gene3D" id="1.20.90.10">
    <property type="entry name" value="Phospholipase A2 domain"/>
    <property type="match status" value="1"/>
</dbReference>
<dbReference type="GO" id="GO:0050482">
    <property type="term" value="P:arachidonate secretion"/>
    <property type="evidence" value="ECO:0007669"/>
    <property type="project" value="InterPro"/>
</dbReference>
<protein>
    <recommendedName>
        <fullName evidence="3">Phospholipase A2 domain-containing protein</fullName>
    </recommendedName>
</protein>
<evidence type="ECO:0008006" key="3">
    <source>
        <dbReference type="Google" id="ProtNLM"/>
    </source>
</evidence>
<dbReference type="InterPro" id="IPR036444">
    <property type="entry name" value="PLipase_A2_dom_sf"/>
</dbReference>
<dbReference type="OMA" id="WEHFWQI"/>
<feature type="compositionally biased region" description="Basic residues" evidence="1">
    <location>
        <begin position="283"/>
        <end position="292"/>
    </location>
</feature>
<organism evidence="2">
    <name type="scientific">Picea sitchensis</name>
    <name type="common">Sitka spruce</name>
    <name type="synonym">Pinus sitchensis</name>
    <dbReference type="NCBI Taxonomy" id="3332"/>
    <lineage>
        <taxon>Eukaryota</taxon>
        <taxon>Viridiplantae</taxon>
        <taxon>Streptophyta</taxon>
        <taxon>Embryophyta</taxon>
        <taxon>Tracheophyta</taxon>
        <taxon>Spermatophyta</taxon>
        <taxon>Pinopsida</taxon>
        <taxon>Pinidae</taxon>
        <taxon>Conifers I</taxon>
        <taxon>Pinales</taxon>
        <taxon>Pinaceae</taxon>
        <taxon>Picea</taxon>
    </lineage>
</organism>
<feature type="region of interest" description="Disordered" evidence="1">
    <location>
        <begin position="71"/>
        <end position="94"/>
    </location>
</feature>
<feature type="region of interest" description="Disordered" evidence="1">
    <location>
        <begin position="271"/>
        <end position="293"/>
    </location>
</feature>
<dbReference type="GO" id="GO:0004623">
    <property type="term" value="F:phospholipase A2 activity"/>
    <property type="evidence" value="ECO:0007669"/>
    <property type="project" value="InterPro"/>
</dbReference>
<dbReference type="EMBL" id="EF677145">
    <property type="protein sequence ID" value="ABR16993.1"/>
    <property type="molecule type" value="mRNA"/>
</dbReference>
<feature type="compositionally biased region" description="Basic and acidic residues" evidence="1">
    <location>
        <begin position="271"/>
        <end position="282"/>
    </location>
</feature>
<sequence length="480" mass="56758">MYQEFFQHLWPPRFERNPKQDAKAEAASISNIANNNCFVRTNKKSHQERLGVWELFWRIYQIETTSIFRSETNSKLEKTPTSKPPQKNCNGNYEKENNSNPLQKSFGVWQHFWRVHQNETASISKQGTHSIWEHFWRIHQNETANISKQETHSIWEYFSWTHQNETTSLSKQEPQSIWEHFWQINRNETASISKRKTHSIWGHFWPIHKNETARISKQEAYSKLGKTQSSKPPQKNNNRNWVKENSSKPPQKRFGVWEHFWQIHQIERVNDTIPRPESDRNHGRTKNRKPQKGRLGIWEHIQGMSLPWNAKSGEQARKVELKQLEVVDSEFSMPSFTPYMAKLPWHRGPRAFLSQLFPRYGNYCGPNWSSGKDRGALLWDKKPIDWLDYCCYCHDIGYDTHDQAEMLKADIAFLECLEKTQMKTKGNLLIAESYISMCITGLRNILIPYRKQLLKPMQAKNILASKISRLNSRNNAVQHQ</sequence>
<accession>B8LMW3</accession>
<proteinExistence type="evidence at transcript level"/>
<feature type="region of interest" description="Disordered" evidence="1">
    <location>
        <begin position="219"/>
        <end position="250"/>
    </location>
</feature>
<name>B8LMW3_PICSI</name>
<dbReference type="PANTHER" id="PTHR37246:SF1">
    <property type="entry name" value="PHOSPHOLIPASE A2 FAMILY PROTEIN"/>
    <property type="match status" value="1"/>
</dbReference>
<dbReference type="GO" id="GO:0006644">
    <property type="term" value="P:phospholipid metabolic process"/>
    <property type="evidence" value="ECO:0007669"/>
    <property type="project" value="InterPro"/>
</dbReference>
<feature type="compositionally biased region" description="Polar residues" evidence="1">
    <location>
        <begin position="81"/>
        <end position="91"/>
    </location>
</feature>
<reference evidence="2" key="1">
    <citation type="submission" date="2007-06" db="EMBL/GenBank/DDBJ databases">
        <title>Full length cDNA sequences from Sitka Spruce (Picea sitchensis).</title>
        <authorList>
            <person name="Ralph S.G."/>
            <person name="Chun H.E."/>
            <person name="Liao N."/>
            <person name="Ali J."/>
            <person name="Reid K."/>
            <person name="Kolosova N."/>
            <person name="Cooper N."/>
            <person name="Cullis C."/>
            <person name="Jancsik S."/>
            <person name="Moore R."/>
            <person name="Mayo M."/>
            <person name="Wagner S."/>
            <person name="Holt R.A."/>
            <person name="Jones S.J.M."/>
            <person name="Marra M.A."/>
            <person name="Ritland C.E."/>
            <person name="Ritland K."/>
            <person name="Bohlmann J."/>
        </authorList>
    </citation>
    <scope>NUCLEOTIDE SEQUENCE</scope>
    <source>
        <tissue evidence="2">Green portion of the leader tissue</tissue>
    </source>
</reference>
<dbReference type="PANTHER" id="PTHR37246">
    <property type="entry name" value="OS07G0658000 PROTEIN"/>
    <property type="match status" value="1"/>
</dbReference>